<reference evidence="4 5" key="1">
    <citation type="submission" date="2018-02" db="EMBL/GenBank/DDBJ databases">
        <title>Genomic analysis of the strain RR4-38 isolated from a seawater recirculating aquaculture system.</title>
        <authorList>
            <person name="Kim Y.-S."/>
            <person name="Jang Y.H."/>
            <person name="Kim K.-H."/>
        </authorList>
    </citation>
    <scope>NUCLEOTIDE SEQUENCE [LARGE SCALE GENOMIC DNA]</scope>
    <source>
        <strain evidence="4 5">RR4-38</strain>
    </source>
</reference>
<evidence type="ECO:0000313" key="4">
    <source>
        <dbReference type="EMBL" id="AVI50811.1"/>
    </source>
</evidence>
<feature type="domain" description="Secretion system C-terminal sorting" evidence="3">
    <location>
        <begin position="91"/>
        <end position="158"/>
    </location>
</feature>
<accession>A0A2S0HVU3</accession>
<evidence type="ECO:0000313" key="5">
    <source>
        <dbReference type="Proteomes" id="UP000238442"/>
    </source>
</evidence>
<evidence type="ECO:0000259" key="3">
    <source>
        <dbReference type="Pfam" id="PF18962"/>
    </source>
</evidence>
<evidence type="ECO:0000256" key="2">
    <source>
        <dbReference type="SAM" id="SignalP"/>
    </source>
</evidence>
<feature type="chain" id="PRO_5015459159" description="Secretion system C-terminal sorting domain-containing protein" evidence="2">
    <location>
        <begin position="20"/>
        <end position="165"/>
    </location>
</feature>
<protein>
    <recommendedName>
        <fullName evidence="3">Secretion system C-terminal sorting domain-containing protein</fullName>
    </recommendedName>
</protein>
<dbReference type="Pfam" id="PF18962">
    <property type="entry name" value="Por_Secre_tail"/>
    <property type="match status" value="1"/>
</dbReference>
<keyword evidence="5" id="KW-1185">Reference proteome</keyword>
<dbReference type="Proteomes" id="UP000238442">
    <property type="component" value="Chromosome"/>
</dbReference>
<feature type="signal peptide" evidence="2">
    <location>
        <begin position="1"/>
        <end position="19"/>
    </location>
</feature>
<gene>
    <name evidence="4" type="ORF">C5O00_06340</name>
</gene>
<dbReference type="InterPro" id="IPR026444">
    <property type="entry name" value="Secre_tail"/>
</dbReference>
<dbReference type="AlphaFoldDB" id="A0A2S0HVU3"/>
<organism evidence="4 5">
    <name type="scientific">Pukyongia salina</name>
    <dbReference type="NCBI Taxonomy" id="2094025"/>
    <lineage>
        <taxon>Bacteria</taxon>
        <taxon>Pseudomonadati</taxon>
        <taxon>Bacteroidota</taxon>
        <taxon>Flavobacteriia</taxon>
        <taxon>Flavobacteriales</taxon>
        <taxon>Flavobacteriaceae</taxon>
        <taxon>Pukyongia</taxon>
    </lineage>
</organism>
<evidence type="ECO:0000256" key="1">
    <source>
        <dbReference type="ARBA" id="ARBA00022729"/>
    </source>
</evidence>
<dbReference type="KEGG" id="aue:C5O00_06340"/>
<sequence>MKRSVLITLLCLLVAGLNAQELVRSTVGVSGTSSQLKSGDKTYTVQQSVGQSSVIGLYTANSLAIRQGFIQPPIKILSTGGDNDDLIDAIIYPNPFTSDIRIVFNETLEGGIDIIIYDMLGRVVHNMNTRAGKEINLDLSFLASAQYVLLLTSEKRQFKANILKN</sequence>
<dbReference type="OrthoDB" id="1408995at2"/>
<name>A0A2S0HVU3_9FLAO</name>
<keyword evidence="1 2" id="KW-0732">Signal</keyword>
<proteinExistence type="predicted"/>
<dbReference type="EMBL" id="CP027062">
    <property type="protein sequence ID" value="AVI50811.1"/>
    <property type="molecule type" value="Genomic_DNA"/>
</dbReference>
<dbReference type="NCBIfam" id="TIGR04183">
    <property type="entry name" value="Por_Secre_tail"/>
    <property type="match status" value="1"/>
</dbReference>
<dbReference type="RefSeq" id="WP_105215924.1">
    <property type="nucleotide sequence ID" value="NZ_CP027062.1"/>
</dbReference>